<dbReference type="PIRSF" id="PIRSF031715">
    <property type="entry name" value="Cob_chel_CobT"/>
    <property type="match status" value="1"/>
</dbReference>
<sequence length="613" mass="67672">MKRATAMALRAIAGRADLDIGYSPGAASVRGVEIKLPSPQKNLTAGDLVRLRGTADAVALRFRYHNDAVHARRMPPDPQARKVYEAVEQARIEALGARRMAGVAENIAGVLEQRCRAEGLDRITKRDDMPLAEAMRFIAREHFTGAEPPAAAERAVNLWRPFIEEKIGGGLDRLKDLIADEDGFSGGLKDLLFQLDIFADSELESEEKQSDEEGQDAREGQSEGSKDKESDSQSQGQQGEGQPKAAPSAAEGSGEQDGLESASEEVLMAGAGTEEAGGPSRQRQNFTPQAGANGEKPYHPYTTKYDQVIVAEELCEPEELSRLRNQLDQQMSHLQGVVAKLANRLQRKLMAQQTRSWAFDLEEGMLDTGRLARIVANPTHSLSFKIEKETDFRDTVVTLLIDNSGSMRGRPITVAAMSAEILARTLERCAVKVEVLGFTTKAWKGGQAREQWQADGKPQQPGRLNDLRHIVYKAADAPWRRARKNLGLMLREGILKENIDGEALLWAHDRLMGRNEQRRILMVISDGAPVDDSTLSVNSGNYLEKHLRDVIDYVETKSPVELIAIGIGHDVTRYYRRAVTIMDAEELGGAVMRQLTALFDEEEVTGPIRPGHR</sequence>
<dbReference type="Pfam" id="PF11775">
    <property type="entry name" value="CobT_C"/>
    <property type="match status" value="1"/>
</dbReference>
<dbReference type="InterPro" id="IPR002035">
    <property type="entry name" value="VWF_A"/>
</dbReference>
<evidence type="ECO:0000313" key="4">
    <source>
        <dbReference type="EMBL" id="MBR9971419.1"/>
    </source>
</evidence>
<evidence type="ECO:0000259" key="3">
    <source>
        <dbReference type="PROSITE" id="PS50234"/>
    </source>
</evidence>
<dbReference type="InterPro" id="IPR006538">
    <property type="entry name" value="CobT"/>
</dbReference>
<organism evidence="4 5">
    <name type="scientific">Magnetospirillum sulfuroxidans</name>
    <dbReference type="NCBI Taxonomy" id="611300"/>
    <lineage>
        <taxon>Bacteria</taxon>
        <taxon>Pseudomonadati</taxon>
        <taxon>Pseudomonadota</taxon>
        <taxon>Alphaproteobacteria</taxon>
        <taxon>Rhodospirillales</taxon>
        <taxon>Rhodospirillaceae</taxon>
        <taxon>Magnetospirillum</taxon>
    </lineage>
</organism>
<keyword evidence="5" id="KW-1185">Reference proteome</keyword>
<dbReference type="InterPro" id="IPR036465">
    <property type="entry name" value="vWFA_dom_sf"/>
</dbReference>
<evidence type="ECO:0000313" key="5">
    <source>
        <dbReference type="Proteomes" id="UP000680714"/>
    </source>
</evidence>
<feature type="compositionally biased region" description="Acidic residues" evidence="2">
    <location>
        <begin position="203"/>
        <end position="214"/>
    </location>
</feature>
<dbReference type="NCBIfam" id="TIGR01651">
    <property type="entry name" value="CobT"/>
    <property type="match status" value="1"/>
</dbReference>
<dbReference type="Gene3D" id="3.40.50.410">
    <property type="entry name" value="von Willebrand factor, type A domain"/>
    <property type="match status" value="1"/>
</dbReference>
<gene>
    <name evidence="4" type="primary">cobT</name>
    <name evidence="4" type="ORF">KEC16_06810</name>
</gene>
<feature type="compositionally biased region" description="Low complexity" evidence="2">
    <location>
        <begin position="232"/>
        <end position="242"/>
    </location>
</feature>
<dbReference type="PROSITE" id="PS50234">
    <property type="entry name" value="VWFA"/>
    <property type="match status" value="1"/>
</dbReference>
<dbReference type="EMBL" id="JAGTUF010000004">
    <property type="protein sequence ID" value="MBR9971419.1"/>
    <property type="molecule type" value="Genomic_DNA"/>
</dbReference>
<comment type="caution">
    <text evidence="4">The sequence shown here is derived from an EMBL/GenBank/DDBJ whole genome shotgun (WGS) entry which is preliminary data.</text>
</comment>
<dbReference type="EC" id="6.6.1.2" evidence="1"/>
<dbReference type="Pfam" id="PF06213">
    <property type="entry name" value="CobT"/>
    <property type="match status" value="1"/>
</dbReference>
<dbReference type="CDD" id="cd01454">
    <property type="entry name" value="vWA_norD_type"/>
    <property type="match status" value="1"/>
</dbReference>
<feature type="domain" description="VWFA" evidence="3">
    <location>
        <begin position="396"/>
        <end position="613"/>
    </location>
</feature>
<name>A0ABS5IAT3_9PROT</name>
<dbReference type="SMART" id="SM00327">
    <property type="entry name" value="VWA"/>
    <property type="match status" value="1"/>
</dbReference>
<feature type="compositionally biased region" description="Polar residues" evidence="2">
    <location>
        <begin position="281"/>
        <end position="290"/>
    </location>
</feature>
<reference evidence="4 5" key="1">
    <citation type="submission" date="2021-04" db="EMBL/GenBank/DDBJ databases">
        <title>Magnetospirillum sulfuroxidans sp. nov., a facultative chemolithoautotrophic sulfur-oxidizing alphaproteobacterium isolated from freshwater sediment and proposals for Paramagetospirillum gen. nov., and Magnetospirillaceae fam. nov.</title>
        <authorList>
            <person name="Koziaeva V."/>
            <person name="Geelhoed J.S."/>
            <person name="Sorokin D.Y."/>
            <person name="Grouzdev D.S."/>
        </authorList>
    </citation>
    <scope>NUCLEOTIDE SEQUENCE [LARGE SCALE GENOMIC DNA]</scope>
    <source>
        <strain evidence="4 5">J10</strain>
    </source>
</reference>
<evidence type="ECO:0000256" key="2">
    <source>
        <dbReference type="SAM" id="MobiDB-lite"/>
    </source>
</evidence>
<dbReference type="InterPro" id="IPR051928">
    <property type="entry name" value="NorD/CobT"/>
</dbReference>
<proteinExistence type="predicted"/>
<protein>
    <recommendedName>
        <fullName evidence="1">Cobaltochelatase subunit CobT</fullName>
        <ecNumber evidence="1">6.6.1.2</ecNumber>
    </recommendedName>
</protein>
<dbReference type="PANTHER" id="PTHR41248">
    <property type="entry name" value="NORD PROTEIN"/>
    <property type="match status" value="1"/>
</dbReference>
<dbReference type="InterPro" id="IPR025861">
    <property type="entry name" value="CobT_VWA_dom"/>
</dbReference>
<dbReference type="Proteomes" id="UP000680714">
    <property type="component" value="Unassembled WGS sequence"/>
</dbReference>
<dbReference type="PANTHER" id="PTHR41248:SF1">
    <property type="entry name" value="NORD PROTEIN"/>
    <property type="match status" value="1"/>
</dbReference>
<keyword evidence="4" id="KW-0436">Ligase</keyword>
<accession>A0ABS5IAT3</accession>
<feature type="region of interest" description="Disordered" evidence="2">
    <location>
        <begin position="203"/>
        <end position="300"/>
    </location>
</feature>
<evidence type="ECO:0000256" key="1">
    <source>
        <dbReference type="NCBIfam" id="TIGR01651"/>
    </source>
</evidence>
<dbReference type="SUPFAM" id="SSF53300">
    <property type="entry name" value="vWA-like"/>
    <property type="match status" value="1"/>
</dbReference>
<dbReference type="GO" id="GO:0051116">
    <property type="term" value="F:cobaltochelatase activity"/>
    <property type="evidence" value="ECO:0007669"/>
    <property type="project" value="UniProtKB-EC"/>
</dbReference>
<feature type="compositionally biased region" description="Basic and acidic residues" evidence="2">
    <location>
        <begin position="215"/>
        <end position="231"/>
    </location>
</feature>